<name>A0A420XQ23_9ACTN</name>
<feature type="transmembrane region" description="Helical" evidence="1">
    <location>
        <begin position="249"/>
        <end position="268"/>
    </location>
</feature>
<dbReference type="AlphaFoldDB" id="A0A420XQ23"/>
<dbReference type="PANTHER" id="PTHR35007:SF4">
    <property type="entry name" value="CONSERVED TRANSMEMBRANE PROTEIN-RELATED"/>
    <property type="match status" value="1"/>
</dbReference>
<evidence type="ECO:0000313" key="2">
    <source>
        <dbReference type="EMBL" id="RKS75359.1"/>
    </source>
</evidence>
<feature type="transmembrane region" description="Helical" evidence="1">
    <location>
        <begin position="217"/>
        <end position="237"/>
    </location>
</feature>
<reference evidence="2 3" key="1">
    <citation type="submission" date="2018-10" db="EMBL/GenBank/DDBJ databases">
        <title>Genomic Encyclopedia of Archaeal and Bacterial Type Strains, Phase II (KMG-II): from individual species to whole genera.</title>
        <authorList>
            <person name="Goeker M."/>
        </authorList>
    </citation>
    <scope>NUCLEOTIDE SEQUENCE [LARGE SCALE GENOMIC DNA]</scope>
    <source>
        <strain evidence="2 3">RP-AC37</strain>
    </source>
</reference>
<protein>
    <submittedName>
        <fullName evidence="2">Tight adherence protein B</fullName>
    </submittedName>
</protein>
<dbReference type="PANTHER" id="PTHR35007">
    <property type="entry name" value="INTEGRAL MEMBRANE PROTEIN-RELATED"/>
    <property type="match status" value="1"/>
</dbReference>
<evidence type="ECO:0000313" key="3">
    <source>
        <dbReference type="Proteomes" id="UP000281955"/>
    </source>
</evidence>
<feature type="transmembrane region" description="Helical" evidence="1">
    <location>
        <begin position="12"/>
        <end position="34"/>
    </location>
</feature>
<keyword evidence="1" id="KW-0812">Transmembrane</keyword>
<dbReference type="Proteomes" id="UP000281955">
    <property type="component" value="Unassembled WGS sequence"/>
</dbReference>
<sequence>MSAPFAPLEVRLLVAACGTCVAAGAVLLGSGSPARLRRVVPAAAIPASSRPPAAAAGGVAALVVLVLLSGVPAALVTCAVALLVVVLRRRAVRHRAVEQRRAAVQAGTTALAAALRAGLPAHAAWREAAGATDDAGGADLLLATSRAPVVGADVAEELLMAARRAGAEGLGRVAVCWRVGSGAGAGLAASLDVVSDGLQADQALRRQVALELAAPRATARVLAVLPLAGAGLGAAAGARPWEVLLLTRLGHACLAVGTALAVAGLGWVEALARRAQPR</sequence>
<proteinExistence type="predicted"/>
<accession>A0A420XQ23</accession>
<keyword evidence="1" id="KW-0472">Membrane</keyword>
<gene>
    <name evidence="2" type="ORF">CLV35_1821</name>
</gene>
<dbReference type="EMBL" id="RBWV01000011">
    <property type="protein sequence ID" value="RKS75359.1"/>
    <property type="molecule type" value="Genomic_DNA"/>
</dbReference>
<evidence type="ECO:0000256" key="1">
    <source>
        <dbReference type="SAM" id="Phobius"/>
    </source>
</evidence>
<dbReference type="RefSeq" id="WP_121193145.1">
    <property type="nucleotide sequence ID" value="NZ_RBWV01000011.1"/>
</dbReference>
<dbReference type="InParanoid" id="A0A420XQ23"/>
<dbReference type="GO" id="GO:0005886">
    <property type="term" value="C:plasma membrane"/>
    <property type="evidence" value="ECO:0007669"/>
    <property type="project" value="UniProtKB-SubCell"/>
</dbReference>
<organism evidence="2 3">
    <name type="scientific">Motilibacter peucedani</name>
    <dbReference type="NCBI Taxonomy" id="598650"/>
    <lineage>
        <taxon>Bacteria</taxon>
        <taxon>Bacillati</taxon>
        <taxon>Actinomycetota</taxon>
        <taxon>Actinomycetes</taxon>
        <taxon>Motilibacterales</taxon>
        <taxon>Motilibacteraceae</taxon>
        <taxon>Motilibacter</taxon>
    </lineage>
</organism>
<feature type="transmembrane region" description="Helical" evidence="1">
    <location>
        <begin position="54"/>
        <end position="87"/>
    </location>
</feature>
<keyword evidence="3" id="KW-1185">Reference proteome</keyword>
<comment type="caution">
    <text evidence="2">The sequence shown here is derived from an EMBL/GenBank/DDBJ whole genome shotgun (WGS) entry which is preliminary data.</text>
</comment>
<keyword evidence="1" id="KW-1133">Transmembrane helix</keyword>